<keyword evidence="9" id="KW-1185">Reference proteome</keyword>
<dbReference type="Pfam" id="PF01845">
    <property type="entry name" value="CcdB"/>
    <property type="match status" value="1"/>
</dbReference>
<dbReference type="RefSeq" id="WP_140048201.1">
    <property type="nucleotide sequence ID" value="NZ_BAAAEV010000001.1"/>
</dbReference>
<reference evidence="8 9" key="1">
    <citation type="submission" date="2020-03" db="EMBL/GenBank/DDBJ databases">
        <title>Genomic Encyclopedia of Type Strains, Phase IV (KMG-IV): sequencing the most valuable type-strain genomes for metagenomic binning, comparative biology and taxonomic classification.</title>
        <authorList>
            <person name="Goeker M."/>
        </authorList>
    </citation>
    <scope>NUCLEOTIDE SEQUENCE [LARGE SCALE GENOMIC DNA]</scope>
    <source>
        <strain evidence="8 9">DSM 22753</strain>
    </source>
</reference>
<dbReference type="InterPro" id="IPR002712">
    <property type="entry name" value="CcdB"/>
</dbReference>
<evidence type="ECO:0000256" key="4">
    <source>
        <dbReference type="ARBA" id="ARBA00023015"/>
    </source>
</evidence>
<comment type="similarity">
    <text evidence="1">Belongs to the CcdB toxin family.</text>
</comment>
<evidence type="ECO:0000256" key="3">
    <source>
        <dbReference type="ARBA" id="ARBA00022491"/>
    </source>
</evidence>
<protein>
    <recommendedName>
        <fullName evidence="2">Toxin CcdB</fullName>
    </recommendedName>
    <alternativeName>
        <fullName evidence="7">Cytotoxic protein CcdB</fullName>
    </alternativeName>
    <alternativeName>
        <fullName evidence="6">Protein LetD</fullName>
    </alternativeName>
</protein>
<sequence length="98" mass="10568">MARFDVYRLGDGALVLDCQADFLDDIATRFVVPLVPPGEGPPPNPRLNPRFDIGEEPVVMVTQFATSIRTSELRTKVGSLDHAHIEIVGALDVLIGAG</sequence>
<dbReference type="EMBL" id="JAASQP010000001">
    <property type="protein sequence ID" value="NIJ23018.1"/>
    <property type="molecule type" value="Genomic_DNA"/>
</dbReference>
<proteinExistence type="inferred from homology"/>
<evidence type="ECO:0000256" key="6">
    <source>
        <dbReference type="ARBA" id="ARBA00029628"/>
    </source>
</evidence>
<evidence type="ECO:0000313" key="8">
    <source>
        <dbReference type="EMBL" id="NIJ23018.1"/>
    </source>
</evidence>
<organism evidence="8 9">
    <name type="scientific">Sphingomonas japonica</name>
    <dbReference type="NCBI Taxonomy" id="511662"/>
    <lineage>
        <taxon>Bacteria</taxon>
        <taxon>Pseudomonadati</taxon>
        <taxon>Pseudomonadota</taxon>
        <taxon>Alphaproteobacteria</taxon>
        <taxon>Sphingomonadales</taxon>
        <taxon>Sphingomonadaceae</taxon>
        <taxon>Sphingomonas</taxon>
    </lineage>
</organism>
<evidence type="ECO:0000256" key="2">
    <source>
        <dbReference type="ARBA" id="ARBA00015075"/>
    </source>
</evidence>
<keyword evidence="3" id="KW-0678">Repressor</keyword>
<gene>
    <name evidence="8" type="ORF">FHT01_000560</name>
</gene>
<dbReference type="SUPFAM" id="SSF50118">
    <property type="entry name" value="Cell growth inhibitor/plasmid maintenance toxic component"/>
    <property type="match status" value="1"/>
</dbReference>
<dbReference type="Proteomes" id="UP000788153">
    <property type="component" value="Unassembled WGS sequence"/>
</dbReference>
<evidence type="ECO:0000313" key="9">
    <source>
        <dbReference type="Proteomes" id="UP000788153"/>
    </source>
</evidence>
<accession>A0ABX0TXJ4</accession>
<dbReference type="InterPro" id="IPR011067">
    <property type="entry name" value="Plasmid_toxin/cell-grow_inhib"/>
</dbReference>
<keyword evidence="4" id="KW-0805">Transcription regulation</keyword>
<comment type="caution">
    <text evidence="8">The sequence shown here is derived from an EMBL/GenBank/DDBJ whole genome shotgun (WGS) entry which is preliminary data.</text>
</comment>
<evidence type="ECO:0000256" key="5">
    <source>
        <dbReference type="ARBA" id="ARBA00023163"/>
    </source>
</evidence>
<evidence type="ECO:0000256" key="1">
    <source>
        <dbReference type="ARBA" id="ARBA00005230"/>
    </source>
</evidence>
<name>A0ABX0TXJ4_9SPHN</name>
<dbReference type="Gene3D" id="2.30.30.110">
    <property type="match status" value="1"/>
</dbReference>
<keyword evidence="5" id="KW-0804">Transcription</keyword>
<evidence type="ECO:0000256" key="7">
    <source>
        <dbReference type="ARBA" id="ARBA00033135"/>
    </source>
</evidence>